<evidence type="ECO:0000313" key="3">
    <source>
        <dbReference type="Proteomes" id="UP000007590"/>
    </source>
</evidence>
<gene>
    <name evidence="2" type="ordered locus">Solca_1546</name>
</gene>
<organism evidence="2 3">
    <name type="scientific">Solitalea canadensis (strain ATCC 29591 / DSM 3403 / JCM 21819 / LMG 8368 / NBRC 15130 / NCIMB 12057 / USAM 9D)</name>
    <name type="common">Flexibacter canadensis</name>
    <dbReference type="NCBI Taxonomy" id="929556"/>
    <lineage>
        <taxon>Bacteria</taxon>
        <taxon>Pseudomonadati</taxon>
        <taxon>Bacteroidota</taxon>
        <taxon>Sphingobacteriia</taxon>
        <taxon>Sphingobacteriales</taxon>
        <taxon>Sphingobacteriaceae</taxon>
        <taxon>Solitalea</taxon>
    </lineage>
</organism>
<dbReference type="eggNOG" id="COG3209">
    <property type="taxonomic scope" value="Bacteria"/>
</dbReference>
<dbReference type="RefSeq" id="WP_014679846.1">
    <property type="nucleotide sequence ID" value="NC_017770.1"/>
</dbReference>
<evidence type="ECO:0000313" key="2">
    <source>
        <dbReference type="EMBL" id="AFD06619.1"/>
    </source>
</evidence>
<proteinExistence type="predicted"/>
<name>H8KTP4_SOLCM</name>
<keyword evidence="3" id="KW-1185">Reference proteome</keyword>
<dbReference type="AlphaFoldDB" id="H8KTP4"/>
<dbReference type="STRING" id="929556.Solca_1546"/>
<dbReference type="Pfam" id="PF19404">
    <property type="entry name" value="DUF5977"/>
    <property type="match status" value="1"/>
</dbReference>
<dbReference type="EMBL" id="CP003349">
    <property type="protein sequence ID" value="AFD06619.1"/>
    <property type="molecule type" value="Genomic_DNA"/>
</dbReference>
<dbReference type="Proteomes" id="UP000007590">
    <property type="component" value="Chromosome"/>
</dbReference>
<dbReference type="OrthoDB" id="903892at2"/>
<sequence length="1202" mass="135914">MKATKFIRTVKLIIGVTILFINYSVNGQNNENPLGTLFNNIPNPPNVASFEKFTNIPITYATGIPQINIPIYQYQSNNGNITVNVSLDYHAGGVKVGEKSSNIGLGWSLNTGGVITRTAMGRDDDVGGYWSLPLIADYYNNVQCDVDCESNKLYKYNKGLEDSEPDVFSFSFNGRSGKFVIGKNNEVFLFPQQNLDIQCIKNAGGVISGFSITDENGTKYYYSEKDNISVDARFTTKSWYLTKISSVLQTDSILFKYKRISQSYAFVKDRTIFFDFNNQRRSEILSKINDNNNYDYTSMTVPVLEEIEFPNEVTVKVLFAETNRCDINGDKAVSSIMVRSQENTVFYNLIQDYFPKNSLTGECGTNTDDQKASIRMILKEVRKSTNKGSENPYQFEYYNIDELPSSLSLAQDHWGYYNGAINNKSLVPNLYGMTMPNAFNIVNADRRVNPEFIRYGSLKKIIYPTGGYTEFELEANDTKMGITVQENPNAVKRYAGGLRVKKITQYDGVNHANDLVRTYNYTYSDGTSSGVLMVQPNYSDDYSYQENGSGNCFGETSTSITANFTIINSSSIYNLSTFLGSPIFYEQVEENIINTSNQLNGKIERRFTSVNDLSAISFPRFIPNFPYKPLVFPDWSLGLLKSETIYNSEGQKVKKIVNTYKHYVNSISDTKKEYFKGVKVALKSYMKQDPRGGGICISTIDFRVHTYYPLTGRVEKTSVIDSSFTNQTPITTVQNFDYENALHQLPTRITKTTSKNESIITQNKYPQDFVDLSSGDELTDGIKTLLNNHVYNSLIEQSVFNKGLTNEEKLLSSTFLQYKSSLPLLDKSFIIDLDRPLIDFQSSKTIAGKVIKDLRYQEAVHYELYDSNGNITQQKKNNGSRSSLMWDKRYSNPVVIVNNSQLSDADYTSFEPGFKGNWIYSGEANKDTIAIMGEYSFKLNEANIEGLSRTGLDINKVYAISYWSRNQTPFFINGIIGSPAIKKNSRGWNYFEHTVTGVNKVSIKGNGDIDELRLHSFDAQMTTFFYKPLLGMMSNNDSKGLINYYRYDELFRLQAMNNHQGDLIKSFSYHYKVNEPGVVFYNTKISQFFTKNDCGSNYTGSRIEYKVSEGKYQSFISQEDANSQALADIAANGQQNANYFGSCDCSGISRKIINGNCEMGVRVVVSSVYDSSIKKYKCTYYFSFSDGSKSETFVDESLKPCS</sequence>
<feature type="domain" description="DUF5977" evidence="1">
    <location>
        <begin position="1080"/>
        <end position="1143"/>
    </location>
</feature>
<dbReference type="InterPro" id="IPR046020">
    <property type="entry name" value="DUF5977"/>
</dbReference>
<dbReference type="HOGENOM" id="CLU_006833_0_0_10"/>
<protein>
    <recommendedName>
        <fullName evidence="1">DUF5977 domain-containing protein</fullName>
    </recommendedName>
</protein>
<evidence type="ECO:0000259" key="1">
    <source>
        <dbReference type="Pfam" id="PF19404"/>
    </source>
</evidence>
<reference evidence="2" key="1">
    <citation type="submission" date="2012-02" db="EMBL/GenBank/DDBJ databases">
        <title>The complete genome of Solitalea canadensis DSM 3403.</title>
        <authorList>
            <consortium name="US DOE Joint Genome Institute (JGI-PGF)"/>
            <person name="Lucas S."/>
            <person name="Copeland A."/>
            <person name="Lapidus A."/>
            <person name="Glavina del Rio T."/>
            <person name="Dalin E."/>
            <person name="Tice H."/>
            <person name="Bruce D."/>
            <person name="Goodwin L."/>
            <person name="Pitluck S."/>
            <person name="Peters L."/>
            <person name="Ovchinnikova G."/>
            <person name="Lu M."/>
            <person name="Kyrpides N."/>
            <person name="Mavromatis K."/>
            <person name="Ivanova N."/>
            <person name="Brettin T."/>
            <person name="Detter J.C."/>
            <person name="Han C."/>
            <person name="Larimer F."/>
            <person name="Land M."/>
            <person name="Hauser L."/>
            <person name="Markowitz V."/>
            <person name="Cheng J.-F."/>
            <person name="Hugenholtz P."/>
            <person name="Woyke T."/>
            <person name="Wu D."/>
            <person name="Spring S."/>
            <person name="Schroeder M."/>
            <person name="Kopitz M."/>
            <person name="Brambilla E."/>
            <person name="Klenk H.-P."/>
            <person name="Eisen J.A."/>
        </authorList>
    </citation>
    <scope>NUCLEOTIDE SEQUENCE</scope>
    <source>
        <strain evidence="2">DSM 3403</strain>
    </source>
</reference>
<dbReference type="KEGG" id="scn:Solca_1546"/>
<accession>H8KTP4</accession>